<dbReference type="Pfam" id="PF25973">
    <property type="entry name" value="BSH_CzcB"/>
    <property type="match status" value="1"/>
</dbReference>
<evidence type="ECO:0000259" key="4">
    <source>
        <dbReference type="Pfam" id="PF25971"/>
    </source>
</evidence>
<name>A0ABU3C3H4_9GAMM</name>
<dbReference type="InterPro" id="IPR058647">
    <property type="entry name" value="BSH_CzcB-like"/>
</dbReference>
<reference evidence="7 8" key="1">
    <citation type="submission" date="2023-09" db="EMBL/GenBank/DDBJ databases">
        <authorList>
            <person name="Rey-Velasco X."/>
        </authorList>
    </citation>
    <scope>NUCLEOTIDE SEQUENCE [LARGE SCALE GENOMIC DNA]</scope>
    <source>
        <strain evidence="7 8">W335</strain>
    </source>
</reference>
<comment type="caution">
    <text evidence="7">The sequence shown here is derived from an EMBL/GenBank/DDBJ whole genome shotgun (WGS) entry which is preliminary data.</text>
</comment>
<evidence type="ECO:0000256" key="1">
    <source>
        <dbReference type="ARBA" id="ARBA00022448"/>
    </source>
</evidence>
<proteinExistence type="predicted"/>
<dbReference type="Pfam" id="PF25975">
    <property type="entry name" value="CzcB_C"/>
    <property type="match status" value="1"/>
</dbReference>
<dbReference type="Gene3D" id="2.40.50.100">
    <property type="match status" value="1"/>
</dbReference>
<feature type="domain" description="CzcB N-terminal" evidence="4">
    <location>
        <begin position="46"/>
        <end position="137"/>
    </location>
</feature>
<evidence type="ECO:0000259" key="5">
    <source>
        <dbReference type="Pfam" id="PF25973"/>
    </source>
</evidence>
<protein>
    <submittedName>
        <fullName evidence="7">Efflux RND transporter periplasmic adaptor subunit</fullName>
    </submittedName>
</protein>
<evidence type="ECO:0000313" key="7">
    <source>
        <dbReference type="EMBL" id="MDT0636106.1"/>
    </source>
</evidence>
<dbReference type="InterPro" id="IPR058792">
    <property type="entry name" value="Beta-barrel_RND_2"/>
</dbReference>
<dbReference type="PANTHER" id="PTHR30097:SF4">
    <property type="entry name" value="SLR6042 PROTEIN"/>
    <property type="match status" value="1"/>
</dbReference>
<dbReference type="Pfam" id="PF25954">
    <property type="entry name" value="Beta-barrel_RND_2"/>
    <property type="match status" value="1"/>
</dbReference>
<dbReference type="Proteomes" id="UP001251857">
    <property type="component" value="Unassembled WGS sequence"/>
</dbReference>
<dbReference type="Pfam" id="PF25971">
    <property type="entry name" value="CzcB_N"/>
    <property type="match status" value="1"/>
</dbReference>
<evidence type="ECO:0000259" key="3">
    <source>
        <dbReference type="Pfam" id="PF25954"/>
    </source>
</evidence>
<dbReference type="RefSeq" id="WP_311654002.1">
    <property type="nucleotide sequence ID" value="NZ_JAVRIB010000018.1"/>
</dbReference>
<gene>
    <name evidence="7" type="ORF">RM532_14220</name>
</gene>
<dbReference type="Gene3D" id="2.40.30.170">
    <property type="match status" value="1"/>
</dbReference>
<keyword evidence="8" id="KW-1185">Reference proteome</keyword>
<feature type="domain" description="CzcB-like barrel-sandwich hybrid" evidence="5">
    <location>
        <begin position="184"/>
        <end position="256"/>
    </location>
</feature>
<dbReference type="InterPro" id="IPR058649">
    <property type="entry name" value="CzcB_C"/>
</dbReference>
<feature type="domain" description="CusB-like beta-barrel" evidence="3">
    <location>
        <begin position="259"/>
        <end position="331"/>
    </location>
</feature>
<feature type="chain" id="PRO_5046039694" evidence="2">
    <location>
        <begin position="27"/>
        <end position="412"/>
    </location>
</feature>
<organism evidence="7 8">
    <name type="scientific">Spectribacter hydrogenoxidans</name>
    <dbReference type="NCBI Taxonomy" id="3075608"/>
    <lineage>
        <taxon>Bacteria</taxon>
        <taxon>Pseudomonadati</taxon>
        <taxon>Pseudomonadota</taxon>
        <taxon>Gammaproteobacteria</taxon>
        <taxon>Salinisphaerales</taxon>
        <taxon>Salinisphaeraceae</taxon>
        <taxon>Spectribacter</taxon>
    </lineage>
</organism>
<dbReference type="Gene3D" id="2.40.420.20">
    <property type="match status" value="1"/>
</dbReference>
<evidence type="ECO:0000313" key="8">
    <source>
        <dbReference type="Proteomes" id="UP001251857"/>
    </source>
</evidence>
<feature type="signal peptide" evidence="2">
    <location>
        <begin position="1"/>
        <end position="26"/>
    </location>
</feature>
<feature type="domain" description="CzcB-like C-terminal circularly permuted SH3-like" evidence="6">
    <location>
        <begin position="341"/>
        <end position="399"/>
    </location>
</feature>
<dbReference type="InterPro" id="IPR051909">
    <property type="entry name" value="MFP_Cation_Efflux"/>
</dbReference>
<sequence length="412" mass="45145">MTILHPLLRRTALLLLIALWLPPLHAAGNHAHGNDGDDPPTGTHGGRLLEDGDFRLELAIVEGGVPPEFRAWATRNGKALDPATVDLEVRLARLGGRTNVIDFRPVDDFLRGRQTVAEPHSFDVVVRAWHDGRDYRWRYASHEGRTRIAGEIADDADLTTGTVGPATLRRTLSLTGRVHPDPDRVARVAARYPGEVEGIDAGLHDAVKKGDALATVIARDSLRPTVLRAPFDGVVIERNAAIGQQAGEAPLFVIADLSRVWVELDAFASDLADIKIGQAVTLRDLDGGQLADGEITRIAPTSGARQNVHVRVPVDNPSGQLRPGRFVRGEVTVERREVARAVRRSALQRFREFDVVYARFGDTYEVRMLDLGARDDTWVEVLDGIETGTEYVTGNSFLIRADIEKSGASHDH</sequence>
<keyword evidence="2" id="KW-0732">Signal</keyword>
<dbReference type="EMBL" id="JAVRIB010000018">
    <property type="protein sequence ID" value="MDT0636106.1"/>
    <property type="molecule type" value="Genomic_DNA"/>
</dbReference>
<accession>A0ABU3C3H4</accession>
<evidence type="ECO:0000256" key="2">
    <source>
        <dbReference type="SAM" id="SignalP"/>
    </source>
</evidence>
<dbReference type="PANTHER" id="PTHR30097">
    <property type="entry name" value="CATION EFFLUX SYSTEM PROTEIN CUSB"/>
    <property type="match status" value="1"/>
</dbReference>
<dbReference type="SUPFAM" id="SSF111369">
    <property type="entry name" value="HlyD-like secretion proteins"/>
    <property type="match status" value="1"/>
</dbReference>
<keyword evidence="1" id="KW-0813">Transport</keyword>
<dbReference type="InterPro" id="IPR058646">
    <property type="entry name" value="CzcB_N"/>
</dbReference>
<evidence type="ECO:0000259" key="6">
    <source>
        <dbReference type="Pfam" id="PF25975"/>
    </source>
</evidence>